<dbReference type="Proteomes" id="UP000052023">
    <property type="component" value="Unassembled WGS sequence"/>
</dbReference>
<keyword evidence="4" id="KW-0808">Transferase</keyword>
<dbReference type="CDD" id="cd02440">
    <property type="entry name" value="AdoMet_MTases"/>
    <property type="match status" value="1"/>
</dbReference>
<evidence type="ECO:0000313" key="5">
    <source>
        <dbReference type="Proteomes" id="UP000052023"/>
    </source>
</evidence>
<dbReference type="Gene3D" id="3.40.50.150">
    <property type="entry name" value="Vaccinia Virus protein VP39"/>
    <property type="match status" value="1"/>
</dbReference>
<accession>A0A0R3MXQ5</accession>
<sequence>MSGFATARQKMVDGQVRPSDVTDIRIIDAMLAVPREAFVPENKQALAYLDLDLDVSEGGSAKRFLIKPAVLAKMLQAAEIRATDRVLVVGCATGYAAAVIARFATHVTATESDSALAARAQAILAANGCGNVTVRTAAPADGDLANGPWDVIVLNGATEIVPERLYGQLQNGGRLVGVFAKSQPARAIMVTCSHGDFGHRTLFDAVAPVLPGMELVPAFVF</sequence>
<evidence type="ECO:0000256" key="3">
    <source>
        <dbReference type="ARBA" id="ARBA00030757"/>
    </source>
</evidence>
<reference evidence="4 5" key="1">
    <citation type="submission" date="2014-03" db="EMBL/GenBank/DDBJ databases">
        <title>Bradyrhizobium valentinum sp. nov., isolated from effective nodules of Lupinus mariae-josephae, a lupine endemic of basic-lime soils in Eastern Spain.</title>
        <authorList>
            <person name="Duran D."/>
            <person name="Rey L."/>
            <person name="Navarro A."/>
            <person name="Busquets A."/>
            <person name="Imperial J."/>
            <person name="Ruiz-Argueso T."/>
        </authorList>
    </citation>
    <scope>NUCLEOTIDE SEQUENCE [LARGE SCALE GENOMIC DNA]</scope>
    <source>
        <strain evidence="4 5">Ro19</strain>
    </source>
</reference>
<dbReference type="AlphaFoldDB" id="A0A0R3MXQ5"/>
<dbReference type="EMBL" id="LLYA01000154">
    <property type="protein sequence ID" value="KRR24442.1"/>
    <property type="molecule type" value="Genomic_DNA"/>
</dbReference>
<dbReference type="Pfam" id="PF01135">
    <property type="entry name" value="PCMT"/>
    <property type="match status" value="1"/>
</dbReference>
<dbReference type="InterPro" id="IPR000682">
    <property type="entry name" value="PCMT"/>
</dbReference>
<organism evidence="4 5">
    <name type="scientific">Bradyrhizobium retamae</name>
    <dbReference type="NCBI Taxonomy" id="1300035"/>
    <lineage>
        <taxon>Bacteria</taxon>
        <taxon>Pseudomonadati</taxon>
        <taxon>Pseudomonadota</taxon>
        <taxon>Alphaproteobacteria</taxon>
        <taxon>Hyphomicrobiales</taxon>
        <taxon>Nitrobacteraceae</taxon>
        <taxon>Bradyrhizobium</taxon>
    </lineage>
</organism>
<comment type="caution">
    <text evidence="4">The sequence shown here is derived from an EMBL/GenBank/DDBJ whole genome shotgun (WGS) entry which is preliminary data.</text>
</comment>
<evidence type="ECO:0000256" key="2">
    <source>
        <dbReference type="ARBA" id="ARBA00013346"/>
    </source>
</evidence>
<protein>
    <recommendedName>
        <fullName evidence="2">Protein-L-isoaspartate O-methyltransferase</fullName>
    </recommendedName>
    <alternativeName>
        <fullName evidence="3">Protein L-isoaspartyl methyltransferase</fullName>
    </alternativeName>
</protein>
<evidence type="ECO:0000313" key="4">
    <source>
        <dbReference type="EMBL" id="KRR24442.1"/>
    </source>
</evidence>
<gene>
    <name evidence="4" type="ORF">CQ13_25095</name>
</gene>
<keyword evidence="4" id="KW-0489">Methyltransferase</keyword>
<keyword evidence="5" id="KW-1185">Reference proteome</keyword>
<dbReference type="PANTHER" id="PTHR11579:SF18">
    <property type="entry name" value="PROTEIN-L-ISOASPARTATE O-METHYLTRANSFERASE"/>
    <property type="match status" value="1"/>
</dbReference>
<dbReference type="RefSeq" id="WP_057844180.1">
    <property type="nucleotide sequence ID" value="NZ_LLYA01000154.1"/>
</dbReference>
<dbReference type="GO" id="GO:0004719">
    <property type="term" value="F:protein-L-isoaspartate (D-aspartate) O-methyltransferase activity"/>
    <property type="evidence" value="ECO:0007669"/>
    <property type="project" value="InterPro"/>
</dbReference>
<name>A0A0R3MXQ5_9BRAD</name>
<comment type="similarity">
    <text evidence="1">Belongs to the methyltransferase superfamily. L-isoaspartyl/D-aspartyl protein methyltransferase family.</text>
</comment>
<dbReference type="SUPFAM" id="SSF53335">
    <property type="entry name" value="S-adenosyl-L-methionine-dependent methyltransferases"/>
    <property type="match status" value="1"/>
</dbReference>
<dbReference type="PANTHER" id="PTHR11579">
    <property type="entry name" value="PROTEIN-L-ISOASPARTATE O-METHYLTRANSFERASE"/>
    <property type="match status" value="1"/>
</dbReference>
<dbReference type="InterPro" id="IPR029063">
    <property type="entry name" value="SAM-dependent_MTases_sf"/>
</dbReference>
<proteinExistence type="inferred from homology"/>
<dbReference type="GO" id="GO:0032259">
    <property type="term" value="P:methylation"/>
    <property type="evidence" value="ECO:0007669"/>
    <property type="project" value="UniProtKB-KW"/>
</dbReference>
<evidence type="ECO:0000256" key="1">
    <source>
        <dbReference type="ARBA" id="ARBA00005369"/>
    </source>
</evidence>
<dbReference type="OrthoDB" id="9798496at2"/>
<dbReference type="GO" id="GO:0005737">
    <property type="term" value="C:cytoplasm"/>
    <property type="evidence" value="ECO:0007669"/>
    <property type="project" value="TreeGrafter"/>
</dbReference>